<accession>A0A813X393</accession>
<protein>
    <recommendedName>
        <fullName evidence="1">Ubiquitin-like domain-containing protein</fullName>
    </recommendedName>
</protein>
<evidence type="ECO:0000313" key="5">
    <source>
        <dbReference type="Proteomes" id="UP000663852"/>
    </source>
</evidence>
<dbReference type="GO" id="GO:0051087">
    <property type="term" value="F:protein-folding chaperone binding"/>
    <property type="evidence" value="ECO:0007669"/>
    <property type="project" value="InterPro"/>
</dbReference>
<dbReference type="EMBL" id="CAJNOR010006093">
    <property type="protein sequence ID" value="CAF1585476.1"/>
    <property type="molecule type" value="Genomic_DNA"/>
</dbReference>
<reference evidence="2" key="1">
    <citation type="submission" date="2021-02" db="EMBL/GenBank/DDBJ databases">
        <authorList>
            <person name="Nowell W R."/>
        </authorList>
    </citation>
    <scope>NUCLEOTIDE SEQUENCE</scope>
</reference>
<comment type="caution">
    <text evidence="2">The sequence shown here is derived from an EMBL/GenBank/DDBJ whole genome shotgun (WGS) entry which is preliminary data.</text>
</comment>
<evidence type="ECO:0000259" key="1">
    <source>
        <dbReference type="PROSITE" id="PS50053"/>
    </source>
</evidence>
<dbReference type="OrthoDB" id="417450at2759"/>
<name>A0A813X393_ADIRI</name>
<keyword evidence="4" id="KW-1185">Reference proteome</keyword>
<evidence type="ECO:0000313" key="4">
    <source>
        <dbReference type="Proteomes" id="UP000663828"/>
    </source>
</evidence>
<proteinExistence type="predicted"/>
<dbReference type="SUPFAM" id="SSF63491">
    <property type="entry name" value="BAG domain"/>
    <property type="match status" value="1"/>
</dbReference>
<dbReference type="InterPro" id="IPR036533">
    <property type="entry name" value="BAG_dom_sf"/>
</dbReference>
<dbReference type="EMBL" id="CAJNOJ010000024">
    <property type="protein sequence ID" value="CAF0862580.1"/>
    <property type="molecule type" value="Genomic_DNA"/>
</dbReference>
<dbReference type="PROSITE" id="PS50053">
    <property type="entry name" value="UBIQUITIN_2"/>
    <property type="match status" value="1"/>
</dbReference>
<evidence type="ECO:0000313" key="2">
    <source>
        <dbReference type="EMBL" id="CAF0862580.1"/>
    </source>
</evidence>
<dbReference type="Proteomes" id="UP000663852">
    <property type="component" value="Unassembled WGS sequence"/>
</dbReference>
<dbReference type="Gene3D" id="1.20.58.120">
    <property type="entry name" value="BAG domain"/>
    <property type="match status" value="1"/>
</dbReference>
<organism evidence="2 5">
    <name type="scientific">Adineta ricciae</name>
    <name type="common">Rotifer</name>
    <dbReference type="NCBI Taxonomy" id="249248"/>
    <lineage>
        <taxon>Eukaryota</taxon>
        <taxon>Metazoa</taxon>
        <taxon>Spiralia</taxon>
        <taxon>Gnathifera</taxon>
        <taxon>Rotifera</taxon>
        <taxon>Eurotatoria</taxon>
        <taxon>Bdelloidea</taxon>
        <taxon>Adinetida</taxon>
        <taxon>Adinetidae</taxon>
        <taxon>Adineta</taxon>
    </lineage>
</organism>
<sequence length="215" mass="25074">MVINIPTFVSYSRTIKMSNKEIKSRYHILHVEVQHGSDRFDVHLHLERPPLVRDLMMEVEKKARVTLHNQQLVFRGQRLHQTPDKELEKFGIFNGNHIMLIGEKLSGTEDDNFRRLLSIEKDVKLIDDVLELVCRDFENIKQSQQTRNQCGHILNDLYSRGERCRSDLQTFSSIARNLNVAPNEHDALRKKKDISVLIEDRLDISNNILSAISSY</sequence>
<dbReference type="AlphaFoldDB" id="A0A813X393"/>
<dbReference type="Gene3D" id="3.10.20.90">
    <property type="entry name" value="Phosphatidylinositol 3-kinase Catalytic Subunit, Chain A, domain 1"/>
    <property type="match status" value="1"/>
</dbReference>
<dbReference type="Proteomes" id="UP000663828">
    <property type="component" value="Unassembled WGS sequence"/>
</dbReference>
<gene>
    <name evidence="2" type="ORF">EDS130_LOCUS7889</name>
    <name evidence="3" type="ORF">XAT740_LOCUS45974</name>
</gene>
<dbReference type="SUPFAM" id="SSF54236">
    <property type="entry name" value="Ubiquitin-like"/>
    <property type="match status" value="1"/>
</dbReference>
<evidence type="ECO:0000313" key="3">
    <source>
        <dbReference type="EMBL" id="CAF1585476.1"/>
    </source>
</evidence>
<dbReference type="InterPro" id="IPR000626">
    <property type="entry name" value="Ubiquitin-like_dom"/>
</dbReference>
<feature type="domain" description="Ubiquitin-like" evidence="1">
    <location>
        <begin position="29"/>
        <end position="107"/>
    </location>
</feature>
<dbReference type="InterPro" id="IPR029071">
    <property type="entry name" value="Ubiquitin-like_domsf"/>
</dbReference>